<reference evidence="1 2" key="1">
    <citation type="journal article" date="2014" name="PLoS Genet.">
        <title>Phylogenetically driven sequencing of extremely halophilic archaea reveals strategies for static and dynamic osmo-response.</title>
        <authorList>
            <person name="Becker E.A."/>
            <person name="Seitzer P.M."/>
            <person name="Tritt A."/>
            <person name="Larsen D."/>
            <person name="Krusor M."/>
            <person name="Yao A.I."/>
            <person name="Wu D."/>
            <person name="Madern D."/>
            <person name="Eisen J.A."/>
            <person name="Darling A.E."/>
            <person name="Facciotti M.T."/>
        </authorList>
    </citation>
    <scope>NUCLEOTIDE SEQUENCE [LARGE SCALE GENOMIC DNA]</scope>
    <source>
        <strain evidence="1 2">2-9-1</strain>
    </source>
</reference>
<dbReference type="InterPro" id="IPR036388">
    <property type="entry name" value="WH-like_DNA-bd_sf"/>
</dbReference>
<accession>M0CGT6</accession>
<organism evidence="1 2">
    <name type="scientific">Halosimplex carlsbadense 2-9-1</name>
    <dbReference type="NCBI Taxonomy" id="797114"/>
    <lineage>
        <taxon>Archaea</taxon>
        <taxon>Methanobacteriati</taxon>
        <taxon>Methanobacteriota</taxon>
        <taxon>Stenosarchaea group</taxon>
        <taxon>Halobacteria</taxon>
        <taxon>Halobacteriales</taxon>
        <taxon>Haloarculaceae</taxon>
        <taxon>Halosimplex</taxon>
    </lineage>
</organism>
<dbReference type="AlphaFoldDB" id="M0CGT6"/>
<dbReference type="STRING" id="797114.C475_19038"/>
<evidence type="ECO:0000313" key="1">
    <source>
        <dbReference type="EMBL" id="ELZ21084.1"/>
    </source>
</evidence>
<dbReference type="Proteomes" id="UP000011626">
    <property type="component" value="Unassembled WGS sequence"/>
</dbReference>
<proteinExistence type="predicted"/>
<dbReference type="EMBL" id="AOIU01000043">
    <property type="protein sequence ID" value="ELZ21084.1"/>
    <property type="molecule type" value="Genomic_DNA"/>
</dbReference>
<dbReference type="eggNOG" id="arCOG01868">
    <property type="taxonomic scope" value="Archaea"/>
</dbReference>
<keyword evidence="2" id="KW-1185">Reference proteome</keyword>
<evidence type="ECO:0000313" key="2">
    <source>
        <dbReference type="Proteomes" id="UP000011626"/>
    </source>
</evidence>
<dbReference type="InterPro" id="IPR036390">
    <property type="entry name" value="WH_DNA-bd_sf"/>
</dbReference>
<name>M0CGT6_9EURY</name>
<protein>
    <recommendedName>
        <fullName evidence="3">ArsR family transcriptional regulator</fullName>
    </recommendedName>
</protein>
<sequence>MADAVPTEDELEDFRTLLDRTRLIIVQQTLAHDSGVLCRAELAARNPDVNESTLQYHLDTLVVRGLLTKETPSETKRDLPSVFYAVSKRGIDLLKQLNLHDEIAVWNDLYSSISTPDELRQIEAMDRPEPEWYDY</sequence>
<comment type="caution">
    <text evidence="1">The sequence shown here is derived from an EMBL/GenBank/DDBJ whole genome shotgun (WGS) entry which is preliminary data.</text>
</comment>
<evidence type="ECO:0008006" key="3">
    <source>
        <dbReference type="Google" id="ProtNLM"/>
    </source>
</evidence>
<dbReference type="SUPFAM" id="SSF46785">
    <property type="entry name" value="Winged helix' DNA-binding domain"/>
    <property type="match status" value="1"/>
</dbReference>
<gene>
    <name evidence="1" type="ORF">C475_19038</name>
</gene>
<dbReference type="Gene3D" id="1.10.10.10">
    <property type="entry name" value="Winged helix-like DNA-binding domain superfamily/Winged helix DNA-binding domain"/>
    <property type="match status" value="1"/>
</dbReference>